<organism evidence="1 2">
    <name type="scientific">Allokutzneria multivorans</name>
    <dbReference type="NCBI Taxonomy" id="1142134"/>
    <lineage>
        <taxon>Bacteria</taxon>
        <taxon>Bacillati</taxon>
        <taxon>Actinomycetota</taxon>
        <taxon>Actinomycetes</taxon>
        <taxon>Pseudonocardiales</taxon>
        <taxon>Pseudonocardiaceae</taxon>
        <taxon>Allokutzneria</taxon>
    </lineage>
</organism>
<dbReference type="Proteomes" id="UP001501747">
    <property type="component" value="Unassembled WGS sequence"/>
</dbReference>
<protein>
    <submittedName>
        <fullName evidence="1">Uncharacterized protein</fullName>
    </submittedName>
</protein>
<keyword evidence="2" id="KW-1185">Reference proteome</keyword>
<evidence type="ECO:0000313" key="2">
    <source>
        <dbReference type="Proteomes" id="UP001501747"/>
    </source>
</evidence>
<accession>A0ABP7SZY6</accession>
<reference evidence="2" key="1">
    <citation type="journal article" date="2019" name="Int. J. Syst. Evol. Microbiol.">
        <title>The Global Catalogue of Microorganisms (GCM) 10K type strain sequencing project: providing services to taxonomists for standard genome sequencing and annotation.</title>
        <authorList>
            <consortium name="The Broad Institute Genomics Platform"/>
            <consortium name="The Broad Institute Genome Sequencing Center for Infectious Disease"/>
            <person name="Wu L."/>
            <person name="Ma J."/>
        </authorList>
    </citation>
    <scope>NUCLEOTIDE SEQUENCE [LARGE SCALE GENOMIC DNA]</scope>
    <source>
        <strain evidence="2">JCM 17342</strain>
    </source>
</reference>
<proteinExistence type="predicted"/>
<evidence type="ECO:0000313" key="1">
    <source>
        <dbReference type="EMBL" id="GAA4019019.1"/>
    </source>
</evidence>
<comment type="caution">
    <text evidence="1">The sequence shown here is derived from an EMBL/GenBank/DDBJ whole genome shotgun (WGS) entry which is preliminary data.</text>
</comment>
<name>A0ABP7SZY6_9PSEU</name>
<dbReference type="EMBL" id="BAABAL010000018">
    <property type="protein sequence ID" value="GAA4019019.1"/>
    <property type="molecule type" value="Genomic_DNA"/>
</dbReference>
<dbReference type="RefSeq" id="WP_344878751.1">
    <property type="nucleotide sequence ID" value="NZ_BAABAL010000018.1"/>
</dbReference>
<gene>
    <name evidence="1" type="ORF">GCM10022247_48310</name>
</gene>
<sequence length="83" mass="8611">MPEAIHPDRVRYALRSVRAASYEIGSTESGTTLALVMAASPAGRRNAAEKIVGLLEAAGLRLAVGDPVAELTDRPIGLLVVTG</sequence>